<dbReference type="RefSeq" id="WP_244720267.1">
    <property type="nucleotide sequence ID" value="NZ_CP095049.1"/>
</dbReference>
<dbReference type="PROSITE" id="PS52015">
    <property type="entry name" value="TONB_CTD"/>
    <property type="match status" value="1"/>
</dbReference>
<dbReference type="InterPro" id="IPR027383">
    <property type="entry name" value="Znf_put"/>
</dbReference>
<evidence type="ECO:0000256" key="1">
    <source>
        <dbReference type="SAM" id="MobiDB-lite"/>
    </source>
</evidence>
<dbReference type="Gene3D" id="3.30.1150.10">
    <property type="match status" value="1"/>
</dbReference>
<dbReference type="Gene3D" id="1.10.10.1320">
    <property type="entry name" value="Anti-sigma factor, zinc-finger domain"/>
    <property type="match status" value="1"/>
</dbReference>
<feature type="region of interest" description="Disordered" evidence="1">
    <location>
        <begin position="166"/>
        <end position="185"/>
    </location>
</feature>
<dbReference type="InterPro" id="IPR041916">
    <property type="entry name" value="Anti_sigma_zinc_sf"/>
</dbReference>
<organism evidence="3 4">
    <name type="scientific">Hymenobacter cellulosivorans</name>
    <dbReference type="NCBI Taxonomy" id="2932249"/>
    <lineage>
        <taxon>Bacteria</taxon>
        <taxon>Pseudomonadati</taxon>
        <taxon>Bacteroidota</taxon>
        <taxon>Cytophagia</taxon>
        <taxon>Cytophagales</taxon>
        <taxon>Hymenobacteraceae</taxon>
        <taxon>Hymenobacter</taxon>
    </lineage>
</organism>
<name>A0ABY4FDK4_9BACT</name>
<protein>
    <submittedName>
        <fullName evidence="3">Energy transducer TonB</fullName>
    </submittedName>
</protein>
<evidence type="ECO:0000313" key="3">
    <source>
        <dbReference type="EMBL" id="UOQ54062.1"/>
    </source>
</evidence>
<dbReference type="InterPro" id="IPR037682">
    <property type="entry name" value="TonB_C"/>
</dbReference>
<proteinExistence type="predicted"/>
<dbReference type="Pfam" id="PF03544">
    <property type="entry name" value="TonB_C"/>
    <property type="match status" value="1"/>
</dbReference>
<sequence>MRPANQPPVPPSSPAPDAAGHLPLPLLRQYVAGALPAAEQYRVEAHTLDCSRCAELLEGLELTNPATTDQALHELRQRLHQRVAREHAPHAGIRAWQAMAAALLLLLVSTALWWGLRRPVASVSESRPIAVQAPAPVSESAPVPAAPEAASASAEVAAVTEPVPDAARSTAAPATGSVARRAAPVARRGRRPVVAAAPLPPPAAADATADQVMAGSVAMQAPVVAAPTQAEPAEMKAAQSRVMMAQKVEVADTAVTQPAAAKAPVAAPEESAKRKAALPPVPVISPQPVGGYTKLREYLRREAMFVPDPPAPQLSGSVRVRFTVKADGTLDNFKVLRGLRRDYDQEAIRILCEGPTWQPGAANGRRADQVVDISVTF</sequence>
<dbReference type="SUPFAM" id="SSF74653">
    <property type="entry name" value="TolA/TonB C-terminal domain"/>
    <property type="match status" value="1"/>
</dbReference>
<evidence type="ECO:0000259" key="2">
    <source>
        <dbReference type="PROSITE" id="PS52015"/>
    </source>
</evidence>
<feature type="domain" description="TonB C-terminal" evidence="2">
    <location>
        <begin position="290"/>
        <end position="377"/>
    </location>
</feature>
<gene>
    <name evidence="3" type="ORF">MUN80_04695</name>
</gene>
<evidence type="ECO:0000313" key="4">
    <source>
        <dbReference type="Proteomes" id="UP000831785"/>
    </source>
</evidence>
<dbReference type="EMBL" id="CP095049">
    <property type="protein sequence ID" value="UOQ54062.1"/>
    <property type="molecule type" value="Genomic_DNA"/>
</dbReference>
<accession>A0ABY4FDK4</accession>
<keyword evidence="4" id="KW-1185">Reference proteome</keyword>
<dbReference type="Pfam" id="PF13490">
    <property type="entry name" value="zf-HC2"/>
    <property type="match status" value="1"/>
</dbReference>
<dbReference type="Proteomes" id="UP000831785">
    <property type="component" value="Chromosome"/>
</dbReference>
<reference evidence="3 4" key="1">
    <citation type="submission" date="2022-04" db="EMBL/GenBank/DDBJ databases">
        <title>Hymenobacter sp. isolated from the air.</title>
        <authorList>
            <person name="Won M."/>
            <person name="Lee C.-M."/>
            <person name="Woen H.-Y."/>
            <person name="Kwon S.-W."/>
        </authorList>
    </citation>
    <scope>NUCLEOTIDE SEQUENCE [LARGE SCALE GENOMIC DNA]</scope>
    <source>
        <strain evidence="4">5116 S-27</strain>
    </source>
</reference>